<dbReference type="GO" id="GO:0006508">
    <property type="term" value="P:proteolysis"/>
    <property type="evidence" value="ECO:0007669"/>
    <property type="project" value="InterPro"/>
</dbReference>
<dbReference type="GO" id="GO:0004252">
    <property type="term" value="F:serine-type endopeptidase activity"/>
    <property type="evidence" value="ECO:0007669"/>
    <property type="project" value="InterPro"/>
</dbReference>
<keyword evidence="1" id="KW-1015">Disulfide bond</keyword>
<dbReference type="InterPro" id="IPR051487">
    <property type="entry name" value="Ser/Thr_Proteases_Immune/Dev"/>
</dbReference>
<protein>
    <recommendedName>
        <fullName evidence="3">Peptidase S1 domain-containing protein</fullName>
    </recommendedName>
</protein>
<keyword evidence="5" id="KW-1185">Reference proteome</keyword>
<dbReference type="Pfam" id="PF00089">
    <property type="entry name" value="Trypsin"/>
    <property type="match status" value="1"/>
</dbReference>
<accession>T1L3C2</accession>
<sequence>MTYKALIFEKTKDETFYGRYEKVPGKSYAKVGFKKLNLTGNLNESFICAGYSRHVKDICFPKPGNSLMVNVENHWVLVGISINNLDCEKPGLPHIYRRVGFYLDWIKTIVR</sequence>
<dbReference type="InterPro" id="IPR001254">
    <property type="entry name" value="Trypsin_dom"/>
</dbReference>
<comment type="similarity">
    <text evidence="2">Belongs to the peptidase S1 family. CLIP subfamily.</text>
</comment>
<dbReference type="HOGENOM" id="CLU_2161573_0_0_1"/>
<evidence type="ECO:0000256" key="1">
    <source>
        <dbReference type="ARBA" id="ARBA00023157"/>
    </source>
</evidence>
<dbReference type="Gene3D" id="2.40.10.10">
    <property type="entry name" value="Trypsin-like serine proteases"/>
    <property type="match status" value="1"/>
</dbReference>
<organism evidence="4 5">
    <name type="scientific">Tetranychus urticae</name>
    <name type="common">Two-spotted spider mite</name>
    <dbReference type="NCBI Taxonomy" id="32264"/>
    <lineage>
        <taxon>Eukaryota</taxon>
        <taxon>Metazoa</taxon>
        <taxon>Ecdysozoa</taxon>
        <taxon>Arthropoda</taxon>
        <taxon>Chelicerata</taxon>
        <taxon>Arachnida</taxon>
        <taxon>Acari</taxon>
        <taxon>Acariformes</taxon>
        <taxon>Trombidiformes</taxon>
        <taxon>Prostigmata</taxon>
        <taxon>Eleutherengona</taxon>
        <taxon>Raphignathae</taxon>
        <taxon>Tetranychoidea</taxon>
        <taxon>Tetranychidae</taxon>
        <taxon>Tetranychus</taxon>
    </lineage>
</organism>
<evidence type="ECO:0000259" key="3">
    <source>
        <dbReference type="Pfam" id="PF00089"/>
    </source>
</evidence>
<feature type="domain" description="Peptidase S1" evidence="3">
    <location>
        <begin position="38"/>
        <end position="106"/>
    </location>
</feature>
<reference evidence="5" key="1">
    <citation type="submission" date="2011-08" db="EMBL/GenBank/DDBJ databases">
        <authorList>
            <person name="Rombauts S."/>
        </authorList>
    </citation>
    <scope>NUCLEOTIDE SEQUENCE</scope>
    <source>
        <strain evidence="5">London</strain>
    </source>
</reference>
<evidence type="ECO:0000313" key="4">
    <source>
        <dbReference type="EnsemblMetazoa" id="tetur35g01000.1"/>
    </source>
</evidence>
<dbReference type="EnsemblMetazoa" id="tetur35g01000.1">
    <property type="protein sequence ID" value="tetur35g01000.1"/>
    <property type="gene ID" value="tetur35g01000"/>
</dbReference>
<dbReference type="AlphaFoldDB" id="T1L3C2"/>
<dbReference type="SUPFAM" id="SSF50494">
    <property type="entry name" value="Trypsin-like serine proteases"/>
    <property type="match status" value="1"/>
</dbReference>
<reference evidence="4" key="2">
    <citation type="submission" date="2015-06" db="UniProtKB">
        <authorList>
            <consortium name="EnsemblMetazoa"/>
        </authorList>
    </citation>
    <scope>IDENTIFICATION</scope>
</reference>
<dbReference type="STRING" id="32264.T1L3C2"/>
<dbReference type="PANTHER" id="PTHR24256">
    <property type="entry name" value="TRYPTASE-RELATED"/>
    <property type="match status" value="1"/>
</dbReference>
<dbReference type="InterPro" id="IPR043504">
    <property type="entry name" value="Peptidase_S1_PA_chymotrypsin"/>
</dbReference>
<proteinExistence type="inferred from homology"/>
<name>T1L3C2_TETUR</name>
<evidence type="ECO:0000313" key="5">
    <source>
        <dbReference type="Proteomes" id="UP000015104"/>
    </source>
</evidence>
<evidence type="ECO:0000256" key="2">
    <source>
        <dbReference type="ARBA" id="ARBA00024195"/>
    </source>
</evidence>
<dbReference type="EMBL" id="CAEY01001015">
    <property type="status" value="NOT_ANNOTATED_CDS"/>
    <property type="molecule type" value="Genomic_DNA"/>
</dbReference>
<dbReference type="Proteomes" id="UP000015104">
    <property type="component" value="Unassembled WGS sequence"/>
</dbReference>
<dbReference type="InterPro" id="IPR009003">
    <property type="entry name" value="Peptidase_S1_PA"/>
</dbReference>